<dbReference type="eggNOG" id="COG0587">
    <property type="taxonomic scope" value="Bacteria"/>
</dbReference>
<comment type="caution">
    <text evidence="2">The sequence shown here is derived from an EMBL/GenBank/DDBJ whole genome shotgun (WGS) entry which is preliminary data.</text>
</comment>
<evidence type="ECO:0008006" key="4">
    <source>
        <dbReference type="Google" id="ProtNLM"/>
    </source>
</evidence>
<name>A0A085BGC0_9FLAO</name>
<dbReference type="EMBL" id="JPLY01000004">
    <property type="protein sequence ID" value="KFC21515.1"/>
    <property type="molecule type" value="Genomic_DNA"/>
</dbReference>
<dbReference type="Proteomes" id="UP000028623">
    <property type="component" value="Unassembled WGS sequence"/>
</dbReference>
<keyword evidence="3" id="KW-1185">Reference proteome</keyword>
<dbReference type="STRING" id="421072.SAMN04488097_0944"/>
<protein>
    <recommendedName>
        <fullName evidence="4">DNA polymerase-3 subunit alpha</fullName>
    </recommendedName>
</protein>
<dbReference type="AlphaFoldDB" id="A0A085BGC0"/>
<feature type="compositionally biased region" description="Basic and acidic residues" evidence="1">
    <location>
        <begin position="185"/>
        <end position="198"/>
    </location>
</feature>
<feature type="region of interest" description="Disordered" evidence="1">
    <location>
        <begin position="185"/>
        <end position="221"/>
    </location>
</feature>
<evidence type="ECO:0000313" key="3">
    <source>
        <dbReference type="Proteomes" id="UP000028623"/>
    </source>
</evidence>
<organism evidence="2 3">
    <name type="scientific">Epilithonimonas lactis</name>
    <dbReference type="NCBI Taxonomy" id="421072"/>
    <lineage>
        <taxon>Bacteria</taxon>
        <taxon>Pseudomonadati</taxon>
        <taxon>Bacteroidota</taxon>
        <taxon>Flavobacteriia</taxon>
        <taxon>Flavobacteriales</taxon>
        <taxon>Weeksellaceae</taxon>
        <taxon>Chryseobacterium group</taxon>
        <taxon>Epilithonimonas</taxon>
    </lineage>
</organism>
<evidence type="ECO:0000256" key="1">
    <source>
        <dbReference type="SAM" id="MobiDB-lite"/>
    </source>
</evidence>
<proteinExistence type="predicted"/>
<sequence length="221" mass="25374">MMASSDAATMDASITCFSRAFFRSEISRDIFDAPITFPSPSRIGDMLSDKEINLPSLEILTVSKFSTFSPAIIRGHVLVKDLLKYHKRQVKMLAYLISRKHVPIKSKNQPGKKDDMYFGTWIDAEGEYFDTAHFPDSLRKFPFKEGGIYLLLGTVEVDYHFPTVTITKMAKMPLVADPRYSMDQHKAREMERSLREDVSMTSRDPYPQEHEIGLPRKKKID</sequence>
<accession>A0A085BGC0</accession>
<gene>
    <name evidence="2" type="ORF">IO89_15200</name>
</gene>
<reference evidence="2 3" key="1">
    <citation type="submission" date="2014-07" db="EMBL/GenBank/DDBJ databases">
        <title>Epilithonimonas lactis LMG 22401 Genome.</title>
        <authorList>
            <person name="Pipes S.E."/>
            <person name="Stropko S.J."/>
        </authorList>
    </citation>
    <scope>NUCLEOTIDE SEQUENCE [LARGE SCALE GENOMIC DNA]</scope>
    <source>
        <strain evidence="2 3">LMG 24401</strain>
    </source>
</reference>
<evidence type="ECO:0000313" key="2">
    <source>
        <dbReference type="EMBL" id="KFC21515.1"/>
    </source>
</evidence>